<accession>A0A967F3F8</accession>
<name>A0A967F3F8_9PROT</name>
<sequence length="102" mass="11347">MANIKYFAECNGQPVQLSNVYHLGGVSTKASEFEGHCSICGERHRAERKVEYKRFPTKHECDARCMNATGKVMKCECSCGGKNHGRGHRVSQTVLEVTEAAR</sequence>
<dbReference type="Proteomes" id="UP000761264">
    <property type="component" value="Unassembled WGS sequence"/>
</dbReference>
<comment type="caution">
    <text evidence="1">The sequence shown here is derived from an EMBL/GenBank/DDBJ whole genome shotgun (WGS) entry which is preliminary data.</text>
</comment>
<keyword evidence="2" id="KW-1185">Reference proteome</keyword>
<organism evidence="1 2">
    <name type="scientific">Pelagibius litoralis</name>
    <dbReference type="NCBI Taxonomy" id="374515"/>
    <lineage>
        <taxon>Bacteria</taxon>
        <taxon>Pseudomonadati</taxon>
        <taxon>Pseudomonadota</taxon>
        <taxon>Alphaproteobacteria</taxon>
        <taxon>Rhodospirillales</taxon>
        <taxon>Rhodovibrionaceae</taxon>
        <taxon>Pelagibius</taxon>
    </lineage>
</organism>
<dbReference type="AlphaFoldDB" id="A0A967F3F8"/>
<proteinExistence type="predicted"/>
<dbReference type="RefSeq" id="WP_167231358.1">
    <property type="nucleotide sequence ID" value="NZ_JAAQPH010000038.1"/>
</dbReference>
<reference evidence="1" key="1">
    <citation type="submission" date="2020-03" db="EMBL/GenBank/DDBJ databases">
        <title>Genome of Pelagibius litoralis DSM 21314T.</title>
        <authorList>
            <person name="Wang G."/>
        </authorList>
    </citation>
    <scope>NUCLEOTIDE SEQUENCE</scope>
    <source>
        <strain evidence="1">DSM 21314</strain>
    </source>
</reference>
<evidence type="ECO:0000313" key="2">
    <source>
        <dbReference type="Proteomes" id="UP000761264"/>
    </source>
</evidence>
<gene>
    <name evidence="1" type="ORF">HBA54_27300</name>
</gene>
<protein>
    <submittedName>
        <fullName evidence="1">Uncharacterized protein</fullName>
    </submittedName>
</protein>
<dbReference type="EMBL" id="JAAQPH010000038">
    <property type="protein sequence ID" value="NIA72302.1"/>
    <property type="molecule type" value="Genomic_DNA"/>
</dbReference>
<evidence type="ECO:0000313" key="1">
    <source>
        <dbReference type="EMBL" id="NIA72302.1"/>
    </source>
</evidence>